<protein>
    <submittedName>
        <fullName evidence="1">Uncharacterized protein</fullName>
    </submittedName>
</protein>
<evidence type="ECO:0000313" key="1">
    <source>
        <dbReference type="EMBL" id="EDP94235.1"/>
    </source>
</evidence>
<proteinExistence type="predicted"/>
<keyword evidence="2" id="KW-1185">Reference proteome</keyword>
<dbReference type="Proteomes" id="UP000002945">
    <property type="component" value="Unassembled WGS sequence"/>
</dbReference>
<gene>
    <name evidence="1" type="ORF">KAOT1_00805</name>
</gene>
<name>A9EDI1_9FLAO</name>
<comment type="caution">
    <text evidence="1">The sequence shown here is derived from an EMBL/GenBank/DDBJ whole genome shotgun (WGS) entry which is preliminary data.</text>
</comment>
<dbReference type="EMBL" id="ABIB01000023">
    <property type="protein sequence ID" value="EDP94235.1"/>
    <property type="molecule type" value="Genomic_DNA"/>
</dbReference>
<dbReference type="STRING" id="391587.KAOT1_00805"/>
<sequence>MKKQYVKNTLQLKKATIINFSKLQKLIGGVEKRTGESCFKICDTNIQNCTWGNA</sequence>
<reference evidence="1 2" key="1">
    <citation type="journal article" date="2011" name="J. Bacteriol.">
        <title>Genome sequence of the algicidal bacterium Kordia algicida OT-1.</title>
        <authorList>
            <person name="Lee H.S."/>
            <person name="Kang S.G."/>
            <person name="Kwon K.K."/>
            <person name="Lee J.H."/>
            <person name="Kim S.J."/>
        </authorList>
    </citation>
    <scope>NUCLEOTIDE SEQUENCE [LARGE SCALE GENOMIC DNA]</scope>
    <source>
        <strain evidence="1 2">OT-1</strain>
    </source>
</reference>
<dbReference type="HOGENOM" id="CLU_3044446_0_0_10"/>
<evidence type="ECO:0000313" key="2">
    <source>
        <dbReference type="Proteomes" id="UP000002945"/>
    </source>
</evidence>
<dbReference type="RefSeq" id="WP_007092737.1">
    <property type="nucleotide sequence ID" value="NZ_CP142125.1"/>
</dbReference>
<accession>A9EDI1</accession>
<organism evidence="1 2">
    <name type="scientific">Kordia algicida OT-1</name>
    <dbReference type="NCBI Taxonomy" id="391587"/>
    <lineage>
        <taxon>Bacteria</taxon>
        <taxon>Pseudomonadati</taxon>
        <taxon>Bacteroidota</taxon>
        <taxon>Flavobacteriia</taxon>
        <taxon>Flavobacteriales</taxon>
        <taxon>Flavobacteriaceae</taxon>
        <taxon>Kordia</taxon>
    </lineage>
</organism>
<dbReference type="AlphaFoldDB" id="A9EDI1"/>
<dbReference type="OrthoDB" id="1454027at2"/>